<keyword evidence="1" id="KW-0472">Membrane</keyword>
<gene>
    <name evidence="3" type="ORF">NCTC11862_00511</name>
</gene>
<dbReference type="EMBL" id="UFXQ01000001">
    <property type="protein sequence ID" value="STC68744.1"/>
    <property type="molecule type" value="Genomic_DNA"/>
</dbReference>
<evidence type="ECO:0000313" key="3">
    <source>
        <dbReference type="EMBL" id="STC68744.1"/>
    </source>
</evidence>
<proteinExistence type="predicted"/>
<dbReference type="STRING" id="35756.GCA_001044155_01738"/>
<keyword evidence="4" id="KW-1185">Reference proteome</keyword>
<dbReference type="RefSeq" id="WP_018582246.1">
    <property type="nucleotide sequence ID" value="NZ_LDYD01000007.1"/>
</dbReference>
<evidence type="ECO:0000259" key="2">
    <source>
        <dbReference type="Pfam" id="PF13462"/>
    </source>
</evidence>
<dbReference type="Gene3D" id="3.40.30.10">
    <property type="entry name" value="Glutaredoxin"/>
    <property type="match status" value="1"/>
</dbReference>
<feature type="domain" description="Thioredoxin-like fold" evidence="2">
    <location>
        <begin position="75"/>
        <end position="230"/>
    </location>
</feature>
<feature type="transmembrane region" description="Helical" evidence="1">
    <location>
        <begin position="16"/>
        <end position="37"/>
    </location>
</feature>
<accession>A0A376CJZ0</accession>
<keyword evidence="1" id="KW-1133">Transmembrane helix</keyword>
<dbReference type="InterPro" id="IPR036249">
    <property type="entry name" value="Thioredoxin-like_sf"/>
</dbReference>
<keyword evidence="1" id="KW-0812">Transmembrane</keyword>
<evidence type="ECO:0000256" key="1">
    <source>
        <dbReference type="SAM" id="Phobius"/>
    </source>
</evidence>
<sequence>MSTKKVQNPNQSSNTGFIWAIIAVVVIAAIVIGFIVFNGRSQKAAELAENMVPVEGVEMDYNKDEGTIVLSAAEGGEEAPHAELFEDFSCDYCAQLAENTDQQMLDEIQAGDLEVAIRSLNFLDRGEEGNSTNVLAAVLATVNSGDVELYWNFRKTMMDQQQQIYNQWSNDQFADLAESYGADSETVDAIRNGEYLEEAKSVAQSNADYLNEQTGNVSSPRVLVDGQDAEGEDINNWVSEVAL</sequence>
<name>A0A376CJZ0_9CORY</name>
<dbReference type="Pfam" id="PF13462">
    <property type="entry name" value="Thioredoxin_4"/>
    <property type="match status" value="1"/>
</dbReference>
<organism evidence="3 4">
    <name type="scientific">Corynebacterium pilosum</name>
    <dbReference type="NCBI Taxonomy" id="35756"/>
    <lineage>
        <taxon>Bacteria</taxon>
        <taxon>Bacillati</taxon>
        <taxon>Actinomycetota</taxon>
        <taxon>Actinomycetes</taxon>
        <taxon>Mycobacteriales</taxon>
        <taxon>Corynebacteriaceae</taxon>
        <taxon>Corynebacterium</taxon>
    </lineage>
</organism>
<evidence type="ECO:0000313" key="4">
    <source>
        <dbReference type="Proteomes" id="UP000254467"/>
    </source>
</evidence>
<dbReference type="Proteomes" id="UP000254467">
    <property type="component" value="Unassembled WGS sequence"/>
</dbReference>
<reference evidence="3 4" key="1">
    <citation type="submission" date="2018-06" db="EMBL/GenBank/DDBJ databases">
        <authorList>
            <consortium name="Pathogen Informatics"/>
            <person name="Doyle S."/>
        </authorList>
    </citation>
    <scope>NUCLEOTIDE SEQUENCE [LARGE SCALE GENOMIC DNA]</scope>
    <source>
        <strain evidence="3 4">NCTC11862</strain>
    </source>
</reference>
<dbReference type="OrthoDB" id="117402at2"/>
<dbReference type="InterPro" id="IPR012336">
    <property type="entry name" value="Thioredoxin-like_fold"/>
</dbReference>
<dbReference type="CDD" id="cd02972">
    <property type="entry name" value="DsbA_family"/>
    <property type="match status" value="1"/>
</dbReference>
<protein>
    <submittedName>
        <fullName evidence="3">Putative secreted protein</fullName>
    </submittedName>
</protein>
<dbReference type="SUPFAM" id="SSF52833">
    <property type="entry name" value="Thioredoxin-like"/>
    <property type="match status" value="1"/>
</dbReference>
<dbReference type="AlphaFoldDB" id="A0A376CJZ0"/>